<evidence type="ECO:0008006" key="3">
    <source>
        <dbReference type="Google" id="ProtNLM"/>
    </source>
</evidence>
<dbReference type="EMBL" id="JAHRIO010022499">
    <property type="protein sequence ID" value="MEQ2166037.1"/>
    <property type="molecule type" value="Genomic_DNA"/>
</dbReference>
<gene>
    <name evidence="1" type="ORF">GOODEAATRI_023403</name>
</gene>
<keyword evidence="2" id="KW-1185">Reference proteome</keyword>
<evidence type="ECO:0000313" key="1">
    <source>
        <dbReference type="EMBL" id="MEQ2166037.1"/>
    </source>
</evidence>
<comment type="caution">
    <text evidence="1">The sequence shown here is derived from an EMBL/GenBank/DDBJ whole genome shotgun (WGS) entry which is preliminary data.</text>
</comment>
<accession>A0ABV0N3S8</accession>
<reference evidence="1 2" key="1">
    <citation type="submission" date="2021-06" db="EMBL/GenBank/DDBJ databases">
        <authorList>
            <person name="Palmer J.M."/>
        </authorList>
    </citation>
    <scope>NUCLEOTIDE SEQUENCE [LARGE SCALE GENOMIC DNA]</scope>
    <source>
        <strain evidence="1 2">GA_2019</strain>
        <tissue evidence="1">Muscle</tissue>
    </source>
</reference>
<evidence type="ECO:0000313" key="2">
    <source>
        <dbReference type="Proteomes" id="UP001476798"/>
    </source>
</evidence>
<sequence length="121" mass="13547">MRTRLAPRSMEFVSQLFRSCTQYVAIALTNLVMLIHTKVNVVHCSTATASPRSCLGLDRNDLGGMLSCRKHGLLWNALHWFIQERKCQNTRCRAIPQLPPPTIQPICYKDCSSLACVSGQA</sequence>
<organism evidence="1 2">
    <name type="scientific">Goodea atripinnis</name>
    <dbReference type="NCBI Taxonomy" id="208336"/>
    <lineage>
        <taxon>Eukaryota</taxon>
        <taxon>Metazoa</taxon>
        <taxon>Chordata</taxon>
        <taxon>Craniata</taxon>
        <taxon>Vertebrata</taxon>
        <taxon>Euteleostomi</taxon>
        <taxon>Actinopterygii</taxon>
        <taxon>Neopterygii</taxon>
        <taxon>Teleostei</taxon>
        <taxon>Neoteleostei</taxon>
        <taxon>Acanthomorphata</taxon>
        <taxon>Ovalentaria</taxon>
        <taxon>Atherinomorphae</taxon>
        <taxon>Cyprinodontiformes</taxon>
        <taxon>Goodeidae</taxon>
        <taxon>Goodea</taxon>
    </lineage>
</organism>
<name>A0ABV0N3S8_9TELE</name>
<proteinExistence type="predicted"/>
<protein>
    <recommendedName>
        <fullName evidence="3">Secreted protein</fullName>
    </recommendedName>
</protein>
<dbReference type="Proteomes" id="UP001476798">
    <property type="component" value="Unassembled WGS sequence"/>
</dbReference>